<evidence type="ECO:0000259" key="1">
    <source>
        <dbReference type="Pfam" id="PF02655"/>
    </source>
</evidence>
<dbReference type="GO" id="GO:0005524">
    <property type="term" value="F:ATP binding"/>
    <property type="evidence" value="ECO:0007669"/>
    <property type="project" value="InterPro"/>
</dbReference>
<dbReference type="InterPro" id="IPR003806">
    <property type="entry name" value="ATP-grasp_PylC-type"/>
</dbReference>
<dbReference type="Pfam" id="PF02655">
    <property type="entry name" value="ATP-grasp_3"/>
    <property type="match status" value="1"/>
</dbReference>
<sequence length="297" mass="34979">MNNTKRVLVFYGYYEWWDESTSWGKKLYEKAPLLQHLSDYIDDVIIMKDIGSLRHYLNGDGLHCKNYILPTLHWHVQELLSSGIKSLFSAKTEFFDRLYNKKDFFHMLKERDLLHYSPSLYYQDSDRNSDQLVVVKHSNMSSSVGLTKKKLNEVQDWEFDEHVVQEYVYGSEEYDAVFVFNKGKITLAFAFLCGFDQNEHIKAHPDTKITSYNKVILDDNIKNIIEEVMEPCYFTGTCCFDFKLQNGQMRIFEINPRLDGALASPWNKEDLINVIRNLIQNFDSEFDSKFEIINNCN</sequence>
<dbReference type="AlphaFoldDB" id="A0A6C0LFQ4"/>
<dbReference type="SUPFAM" id="SSF56059">
    <property type="entry name" value="Glutathione synthetase ATP-binding domain-like"/>
    <property type="match status" value="1"/>
</dbReference>
<protein>
    <recommendedName>
        <fullName evidence="1">ATP-grasp fold PylC-type domain-containing protein</fullName>
    </recommendedName>
</protein>
<dbReference type="Gene3D" id="3.30.470.20">
    <property type="entry name" value="ATP-grasp fold, B domain"/>
    <property type="match status" value="1"/>
</dbReference>
<proteinExistence type="predicted"/>
<dbReference type="GO" id="GO:0046872">
    <property type="term" value="F:metal ion binding"/>
    <property type="evidence" value="ECO:0007669"/>
    <property type="project" value="InterPro"/>
</dbReference>
<dbReference type="EMBL" id="MN740472">
    <property type="protein sequence ID" value="QHU28521.1"/>
    <property type="molecule type" value="Genomic_DNA"/>
</dbReference>
<feature type="domain" description="ATP-grasp fold PylC-type" evidence="1">
    <location>
        <begin position="102"/>
        <end position="260"/>
    </location>
</feature>
<accession>A0A6C0LFQ4</accession>
<organism evidence="2">
    <name type="scientific">viral metagenome</name>
    <dbReference type="NCBI Taxonomy" id="1070528"/>
    <lineage>
        <taxon>unclassified sequences</taxon>
        <taxon>metagenomes</taxon>
        <taxon>organismal metagenomes</taxon>
    </lineage>
</organism>
<evidence type="ECO:0000313" key="2">
    <source>
        <dbReference type="EMBL" id="QHU28521.1"/>
    </source>
</evidence>
<name>A0A6C0LFQ4_9ZZZZ</name>
<reference evidence="2" key="1">
    <citation type="journal article" date="2020" name="Nature">
        <title>Giant virus diversity and host interactions through global metagenomics.</title>
        <authorList>
            <person name="Schulz F."/>
            <person name="Roux S."/>
            <person name="Paez-Espino D."/>
            <person name="Jungbluth S."/>
            <person name="Walsh D.A."/>
            <person name="Denef V.J."/>
            <person name="McMahon K.D."/>
            <person name="Konstantinidis K.T."/>
            <person name="Eloe-Fadrosh E.A."/>
            <person name="Kyrpides N.C."/>
            <person name="Woyke T."/>
        </authorList>
    </citation>
    <scope>NUCLEOTIDE SEQUENCE</scope>
    <source>
        <strain evidence="2">GVMAG-M-3300027770-73</strain>
    </source>
</reference>